<comment type="caution">
    <text evidence="4 5">Lacks conserved residue(s) required for the propagation of feature annotation.</text>
</comment>
<keyword evidence="3 4" id="KW-0620">Polyamine biosynthesis</keyword>
<dbReference type="InterPro" id="IPR029063">
    <property type="entry name" value="SAM-dependent_MTases_sf"/>
</dbReference>
<feature type="transmembrane region" description="Helical" evidence="4">
    <location>
        <begin position="663"/>
        <end position="688"/>
    </location>
</feature>
<feature type="binding site" evidence="4">
    <location>
        <begin position="343"/>
        <end position="344"/>
    </location>
    <ligand>
        <name>S-methyl-5'-thioadenosine</name>
        <dbReference type="ChEBI" id="CHEBI:17509"/>
    </ligand>
</feature>
<name>A0ABT2EQN2_9BACT</name>
<feature type="transmembrane region" description="Helical" evidence="4">
    <location>
        <begin position="576"/>
        <end position="598"/>
    </location>
</feature>
<keyword evidence="2 4" id="KW-0808">Transferase</keyword>
<comment type="pathway">
    <text evidence="4">Amine and polyamine biosynthesis; spermidine biosynthesis; spermidine from putrescine: step 1/1.</text>
</comment>
<keyword evidence="4" id="KW-1133">Transmembrane helix</keyword>
<feature type="transmembrane region" description="Helical" evidence="4">
    <location>
        <begin position="542"/>
        <end position="564"/>
    </location>
</feature>
<dbReference type="EC" id="2.5.1.16" evidence="4"/>
<comment type="subunit">
    <text evidence="4">Homodimer or homotetramer.</text>
</comment>
<dbReference type="GO" id="GO:0004766">
    <property type="term" value="F:spermidine synthase activity"/>
    <property type="evidence" value="ECO:0007669"/>
    <property type="project" value="UniProtKB-EC"/>
</dbReference>
<organism evidence="7 8">
    <name type="scientific">Candidatus Fervidibacter sacchari</name>
    <dbReference type="NCBI Taxonomy" id="1448929"/>
    <lineage>
        <taxon>Bacteria</taxon>
        <taxon>Candidatus Fervidibacterota</taxon>
        <taxon>Candidatus Fervidibacter</taxon>
    </lineage>
</organism>
<feature type="binding site" evidence="4">
    <location>
        <position position="311"/>
    </location>
    <ligand>
        <name>S-methyl-5'-thioadenosine</name>
        <dbReference type="ChEBI" id="CHEBI:17509"/>
    </ligand>
</feature>
<accession>A0ABT2EQN2</accession>
<dbReference type="InterPro" id="IPR030374">
    <property type="entry name" value="PABS"/>
</dbReference>
<comment type="catalytic activity">
    <reaction evidence="4">
        <text>S-adenosyl 3-(methylsulfanyl)propylamine + putrescine = S-methyl-5'-thioadenosine + spermidine + H(+)</text>
        <dbReference type="Rhea" id="RHEA:12721"/>
        <dbReference type="ChEBI" id="CHEBI:15378"/>
        <dbReference type="ChEBI" id="CHEBI:17509"/>
        <dbReference type="ChEBI" id="CHEBI:57443"/>
        <dbReference type="ChEBI" id="CHEBI:57834"/>
        <dbReference type="ChEBI" id="CHEBI:326268"/>
        <dbReference type="EC" id="2.5.1.16"/>
    </reaction>
</comment>
<keyword evidence="4" id="KW-0745">Spermidine biosynthesis</keyword>
<keyword evidence="4" id="KW-0472">Membrane</keyword>
<feature type="transmembrane region" description="Helical" evidence="4">
    <location>
        <begin position="708"/>
        <end position="729"/>
    </location>
</feature>
<evidence type="ECO:0000256" key="5">
    <source>
        <dbReference type="PROSITE-ProRule" id="PRU00354"/>
    </source>
</evidence>
<dbReference type="Pfam" id="PF01564">
    <property type="entry name" value="Spermine_synth"/>
    <property type="match status" value="1"/>
</dbReference>
<evidence type="ECO:0000256" key="2">
    <source>
        <dbReference type="ARBA" id="ARBA00022679"/>
    </source>
</evidence>
<feature type="transmembrane region" description="Helical" evidence="4">
    <location>
        <begin position="139"/>
        <end position="162"/>
    </location>
</feature>
<protein>
    <recommendedName>
        <fullName evidence="4">Polyamine aminopropyltransferase</fullName>
    </recommendedName>
    <alternativeName>
        <fullName evidence="4">Putrescine aminopropyltransferase</fullName>
        <shortName evidence="4">PAPT</shortName>
    </alternativeName>
    <alternativeName>
        <fullName evidence="4">Spermidine synthase</fullName>
        <shortName evidence="4">SPDS</shortName>
        <shortName evidence="4">SPDSY</shortName>
        <ecNumber evidence="4">2.5.1.16</ecNumber>
    </alternativeName>
</protein>
<evidence type="ECO:0000313" key="8">
    <source>
        <dbReference type="Proteomes" id="UP001204798"/>
    </source>
</evidence>
<dbReference type="PANTHER" id="PTHR11558:SF11">
    <property type="entry name" value="SPERMIDINE SYNTHASE"/>
    <property type="match status" value="1"/>
</dbReference>
<evidence type="ECO:0000256" key="1">
    <source>
        <dbReference type="ARBA" id="ARBA00007867"/>
    </source>
</evidence>
<feature type="transmembrane region" description="Helical" evidence="4">
    <location>
        <begin position="638"/>
        <end position="657"/>
    </location>
</feature>
<comment type="caution">
    <text evidence="4">Lacks the conserved Asp active site.</text>
</comment>
<keyword evidence="8" id="KW-1185">Reference proteome</keyword>
<dbReference type="EMBL" id="JANUCP010000005">
    <property type="protein sequence ID" value="MCS3920251.1"/>
    <property type="molecule type" value="Genomic_DNA"/>
</dbReference>
<feature type="transmembrane region" description="Helical" evidence="4">
    <location>
        <begin position="735"/>
        <end position="752"/>
    </location>
</feature>
<evidence type="ECO:0000256" key="3">
    <source>
        <dbReference type="ARBA" id="ARBA00023115"/>
    </source>
</evidence>
<gene>
    <name evidence="4" type="primary">speE</name>
    <name evidence="7" type="ORF">M2350_002680</name>
</gene>
<comment type="subcellular location">
    <subcellularLocation>
        <location evidence="4">Cell membrane</location>
        <topology evidence="4">Multi-pass membrane protein</topology>
    </subcellularLocation>
</comment>
<comment type="similarity">
    <text evidence="1 4">Belongs to the spermidine/spermine synthase family.</text>
</comment>
<comment type="caution">
    <text evidence="7">The sequence shown here is derived from an EMBL/GenBank/DDBJ whole genome shotgun (WGS) entry which is preliminary data.</text>
</comment>
<evidence type="ECO:0000259" key="6">
    <source>
        <dbReference type="PROSITE" id="PS51006"/>
    </source>
</evidence>
<keyword evidence="4" id="KW-0812">Transmembrane</keyword>
<dbReference type="Proteomes" id="UP001204798">
    <property type="component" value="Unassembled WGS sequence"/>
</dbReference>
<evidence type="ECO:0000256" key="4">
    <source>
        <dbReference type="HAMAP-Rule" id="MF_00198"/>
    </source>
</evidence>
<feature type="transmembrane region" description="Helical" evidence="4">
    <location>
        <begin position="68"/>
        <end position="89"/>
    </location>
</feature>
<dbReference type="InterPro" id="IPR001045">
    <property type="entry name" value="Spermi_synthase"/>
</dbReference>
<feature type="transmembrane region" description="Helical" evidence="4">
    <location>
        <begin position="193"/>
        <end position="212"/>
    </location>
</feature>
<dbReference type="PANTHER" id="PTHR11558">
    <property type="entry name" value="SPERMIDINE/SPERMINE SYNTHASE"/>
    <property type="match status" value="1"/>
</dbReference>
<feature type="transmembrane region" description="Helical" evidence="4">
    <location>
        <begin position="109"/>
        <end position="132"/>
    </location>
</feature>
<comment type="function">
    <text evidence="4">Catalyzes the irreversible transfer of a propylamine group from the amino donor S-adenosylmethioninamine (decarboxy-AdoMet) to putrescine (1,4-diaminobutane) to yield spermidine.</text>
</comment>
<dbReference type="Gene3D" id="3.40.50.150">
    <property type="entry name" value="Vaccinia Virus protein VP39"/>
    <property type="match status" value="1"/>
</dbReference>
<dbReference type="SUPFAM" id="SSF53335">
    <property type="entry name" value="S-adenosyl-L-methionine-dependent methyltransferases"/>
    <property type="match status" value="1"/>
</dbReference>
<feature type="domain" description="PABS" evidence="6">
    <location>
        <begin position="208"/>
        <end position="444"/>
    </location>
</feature>
<dbReference type="PROSITE" id="PS51006">
    <property type="entry name" value="PABS_2"/>
    <property type="match status" value="1"/>
</dbReference>
<keyword evidence="4" id="KW-1003">Cell membrane</keyword>
<feature type="transmembrane region" description="Helical" evidence="4">
    <location>
        <begin position="604"/>
        <end position="626"/>
    </location>
</feature>
<dbReference type="HAMAP" id="MF_00198">
    <property type="entry name" value="Spermidine_synth"/>
    <property type="match status" value="1"/>
</dbReference>
<proteinExistence type="inferred from homology"/>
<feature type="transmembrane region" description="Helical" evidence="4">
    <location>
        <begin position="34"/>
        <end position="56"/>
    </location>
</feature>
<dbReference type="CDD" id="cd02440">
    <property type="entry name" value="AdoMet_MTases"/>
    <property type="match status" value="1"/>
</dbReference>
<dbReference type="RefSeq" id="WP_259098776.1">
    <property type="nucleotide sequence ID" value="NZ_CP130454.1"/>
</dbReference>
<sequence>MRRSWLFFSLGSVSQVCQVVLLRELLTLAEGTELTIAFVLGSWLTFVAFGSFAATRLLTRKGQRLDPVLAYSVASAFLAASVFFDLWLIRLSRSIFSLPPGEPLSVTQWLAVAIAVLLPVCFIVGAQFAFAASFANPSGVYIAESVGAVIAGALLSLLLLRWFDHSSLSSFFLALHLLLSSALLWRYRPNARWVGAAIGAVAGLNLVFAPLVEQKTQTAFWKSMFPAAENVRLVTSPYGAISAIKFSDQLSVYQNGHLLFTLPDQGDVASLAHLILLQHPKPRRILLIGGLGGWVQATLQHPKVVGVDWVELDPTIPQVVLTLLPRRERGLLSDPKLRRYTADGRSFISQARQTYDVVIVVAPDPTTAALNRFFTREFFSEVLRVLRPGGVFALHGLREQPAGFGELYFARNHCVYATMLKVFCEVLVVPSSPLTLLGRCPATSSSPDELARLTLDEQTLLRRARERGLEGINLFAFTDPIQVERVNYELKTGLPFNPLEREQAKVLRPKWLNSDANPTVYFLSSLLWLRMGSEKFARLLEFFVFLPRWSIWLLALLPFGFWFIGRMKSASWAAPATTIVVISSVGMLAELTVLLTFQARFGTLYLQVSLLFALFMLGLALGALVAERNEASNSIRALAFLSLATSISTLVWLGLALCFPKVLPVIVAISCGCFIVLFGGLVGAAFPLTVKAMRLSGIDGSKAAGLTYAYDLIGGAMGAFIFGAILLPLWGIPNLLFLCALLCLAAATICWVQGRLS</sequence>
<evidence type="ECO:0000313" key="7">
    <source>
        <dbReference type="EMBL" id="MCS3920251.1"/>
    </source>
</evidence>
<reference evidence="7 8" key="1">
    <citation type="submission" date="2022-08" db="EMBL/GenBank/DDBJ databases">
        <title>Bacterial and archaeal communities from various locations to study Microbial Dark Matter (Phase II).</title>
        <authorList>
            <person name="Stepanauskas R."/>
        </authorList>
    </citation>
    <scope>NUCLEOTIDE SEQUENCE [LARGE SCALE GENOMIC DNA]</scope>
    <source>
        <strain evidence="7 8">PD1</strain>
    </source>
</reference>
<feature type="transmembrane region" description="Helical" evidence="4">
    <location>
        <begin position="168"/>
        <end position="186"/>
    </location>
</feature>